<name>A0A512RDM4_9BACT</name>
<organism evidence="2 3">
    <name type="scientific">Chitinophaga cymbidii</name>
    <dbReference type="NCBI Taxonomy" id="1096750"/>
    <lineage>
        <taxon>Bacteria</taxon>
        <taxon>Pseudomonadati</taxon>
        <taxon>Bacteroidota</taxon>
        <taxon>Chitinophagia</taxon>
        <taxon>Chitinophagales</taxon>
        <taxon>Chitinophagaceae</taxon>
        <taxon>Chitinophaga</taxon>
    </lineage>
</organism>
<evidence type="ECO:0000313" key="2">
    <source>
        <dbReference type="EMBL" id="GEP93803.1"/>
    </source>
</evidence>
<dbReference type="AlphaFoldDB" id="A0A512RDM4"/>
<proteinExistence type="predicted"/>
<feature type="chain" id="PRO_5021892042" description="DUF5018 domain-containing protein" evidence="1">
    <location>
        <begin position="21"/>
        <end position="339"/>
    </location>
</feature>
<sequence>MQRKHILLAFAALLFFAACKKETEHAPYPYHRITSFAVQTNGADSVSGAITADTVIIYWPYHLPLPEQVRPKVTVSENATVSPASGTAVDFATGTKYTVEAQDGGLKDYFLKVIVQQPAIQLYTGFGQSVVFGSDMTYDNSTTLRYVIRDNQQTHYFLVDAENNEAELPVTFYTAGRDSMMRVKVPEKGQIAAGPYRIKVTSGTQSVITENAVLGVVNGWEDRPVVNELSGSMTWKRGETITFEGTQFADMQGARLYSLPDWWTETELGALELVSATATSATYRIPDTLPTGTYTFNDDGPNTMRIQLRISDYFPGYNPVSPKPIYVDVKGSDTIVVTE</sequence>
<feature type="signal peptide" evidence="1">
    <location>
        <begin position="1"/>
        <end position="20"/>
    </location>
</feature>
<keyword evidence="1" id="KW-0732">Signal</keyword>
<dbReference type="EMBL" id="BKAU01000001">
    <property type="protein sequence ID" value="GEP93803.1"/>
    <property type="molecule type" value="Genomic_DNA"/>
</dbReference>
<dbReference type="RefSeq" id="WP_146857312.1">
    <property type="nucleotide sequence ID" value="NZ_BKAU01000001.1"/>
</dbReference>
<evidence type="ECO:0000313" key="3">
    <source>
        <dbReference type="Proteomes" id="UP000321436"/>
    </source>
</evidence>
<accession>A0A512RDM4</accession>
<dbReference type="PROSITE" id="PS51257">
    <property type="entry name" value="PROKAR_LIPOPROTEIN"/>
    <property type="match status" value="1"/>
</dbReference>
<dbReference type="Proteomes" id="UP000321436">
    <property type="component" value="Unassembled WGS sequence"/>
</dbReference>
<evidence type="ECO:0000256" key="1">
    <source>
        <dbReference type="SAM" id="SignalP"/>
    </source>
</evidence>
<reference evidence="2 3" key="1">
    <citation type="submission" date="2019-07" db="EMBL/GenBank/DDBJ databases">
        <title>Whole genome shotgun sequence of Chitinophaga cymbidii NBRC 109752.</title>
        <authorList>
            <person name="Hosoyama A."/>
            <person name="Uohara A."/>
            <person name="Ohji S."/>
            <person name="Ichikawa N."/>
        </authorList>
    </citation>
    <scope>NUCLEOTIDE SEQUENCE [LARGE SCALE GENOMIC DNA]</scope>
    <source>
        <strain evidence="2 3">NBRC 109752</strain>
    </source>
</reference>
<gene>
    <name evidence="2" type="ORF">CCY01nite_00630</name>
</gene>
<evidence type="ECO:0008006" key="4">
    <source>
        <dbReference type="Google" id="ProtNLM"/>
    </source>
</evidence>
<dbReference type="Gene3D" id="2.60.40.2340">
    <property type="match status" value="1"/>
</dbReference>
<dbReference type="OrthoDB" id="1328820at2"/>
<keyword evidence="3" id="KW-1185">Reference proteome</keyword>
<protein>
    <recommendedName>
        <fullName evidence="4">DUF5018 domain-containing protein</fullName>
    </recommendedName>
</protein>
<comment type="caution">
    <text evidence="2">The sequence shown here is derived from an EMBL/GenBank/DDBJ whole genome shotgun (WGS) entry which is preliminary data.</text>
</comment>